<evidence type="ECO:0000313" key="2">
    <source>
        <dbReference type="EMBL" id="EJK56579.1"/>
    </source>
</evidence>
<name>K0RVX9_THAOC</name>
<organism evidence="2 3">
    <name type="scientific">Thalassiosira oceanica</name>
    <name type="common">Marine diatom</name>
    <dbReference type="NCBI Taxonomy" id="159749"/>
    <lineage>
        <taxon>Eukaryota</taxon>
        <taxon>Sar</taxon>
        <taxon>Stramenopiles</taxon>
        <taxon>Ochrophyta</taxon>
        <taxon>Bacillariophyta</taxon>
        <taxon>Coscinodiscophyceae</taxon>
        <taxon>Thalassiosirophycidae</taxon>
        <taxon>Thalassiosirales</taxon>
        <taxon>Thalassiosiraceae</taxon>
        <taxon>Thalassiosira</taxon>
    </lineage>
</organism>
<proteinExistence type="predicted"/>
<feature type="region of interest" description="Disordered" evidence="1">
    <location>
        <begin position="1"/>
        <end position="107"/>
    </location>
</feature>
<evidence type="ECO:0000256" key="1">
    <source>
        <dbReference type="SAM" id="MobiDB-lite"/>
    </source>
</evidence>
<sequence length="168" mass="18364">CSGVEPKDKEADIKQHHQRLQHSDLLAAPPHGAPRIQWGETARCPMARRGTSGEKRHAADNPIKRGGRRATPPPTIIRPPGHVRASGQRALDQRRAPTPLAAPWAPRAGSSGGLMGAYYRPLKKVEASPRSQLPKGTRSRWNSTFNGRLGRCGLTQTVYGIWLIAAKH</sequence>
<evidence type="ECO:0000313" key="3">
    <source>
        <dbReference type="Proteomes" id="UP000266841"/>
    </source>
</evidence>
<dbReference type="AlphaFoldDB" id="K0RVX9"/>
<protein>
    <submittedName>
        <fullName evidence="2">Uncharacterized protein</fullName>
    </submittedName>
</protein>
<gene>
    <name evidence="2" type="ORF">THAOC_23506</name>
</gene>
<feature type="compositionally biased region" description="Basic and acidic residues" evidence="1">
    <location>
        <begin position="1"/>
        <end position="15"/>
    </location>
</feature>
<comment type="caution">
    <text evidence="2">The sequence shown here is derived from an EMBL/GenBank/DDBJ whole genome shotgun (WGS) entry which is preliminary data.</text>
</comment>
<dbReference type="EMBL" id="AGNL01031051">
    <property type="protein sequence ID" value="EJK56579.1"/>
    <property type="molecule type" value="Genomic_DNA"/>
</dbReference>
<reference evidence="2 3" key="1">
    <citation type="journal article" date="2012" name="Genome Biol.">
        <title>Genome and low-iron response of an oceanic diatom adapted to chronic iron limitation.</title>
        <authorList>
            <person name="Lommer M."/>
            <person name="Specht M."/>
            <person name="Roy A.S."/>
            <person name="Kraemer L."/>
            <person name="Andreson R."/>
            <person name="Gutowska M.A."/>
            <person name="Wolf J."/>
            <person name="Bergner S.V."/>
            <person name="Schilhabel M.B."/>
            <person name="Klostermeier U.C."/>
            <person name="Beiko R.G."/>
            <person name="Rosenstiel P."/>
            <person name="Hippler M."/>
            <person name="Laroche J."/>
        </authorList>
    </citation>
    <scope>NUCLEOTIDE SEQUENCE [LARGE SCALE GENOMIC DNA]</scope>
    <source>
        <strain evidence="2 3">CCMP1005</strain>
    </source>
</reference>
<feature type="compositionally biased region" description="Basic and acidic residues" evidence="1">
    <location>
        <begin position="51"/>
        <end position="63"/>
    </location>
</feature>
<keyword evidence="3" id="KW-1185">Reference proteome</keyword>
<accession>K0RVX9</accession>
<feature type="non-terminal residue" evidence="2">
    <location>
        <position position="1"/>
    </location>
</feature>
<dbReference type="Proteomes" id="UP000266841">
    <property type="component" value="Unassembled WGS sequence"/>
</dbReference>